<dbReference type="SUPFAM" id="SSF48576">
    <property type="entry name" value="Terpenoid synthases"/>
    <property type="match status" value="1"/>
</dbReference>
<proteinExistence type="inferred from homology"/>
<dbReference type="SFLD" id="SFLDG01017">
    <property type="entry name" value="Polyprenyl_Transferase_Like"/>
    <property type="match status" value="1"/>
</dbReference>
<dbReference type="PANTHER" id="PTHR12001">
    <property type="entry name" value="GERANYLGERANYL PYROPHOSPHATE SYNTHASE"/>
    <property type="match status" value="1"/>
</dbReference>
<dbReference type="InterPro" id="IPR033749">
    <property type="entry name" value="Polyprenyl_synt_CS"/>
</dbReference>
<evidence type="ECO:0000313" key="8">
    <source>
        <dbReference type="Proteomes" id="UP001527866"/>
    </source>
</evidence>
<comment type="caution">
    <text evidence="7">The sequence shown here is derived from an EMBL/GenBank/DDBJ whole genome shotgun (WGS) entry which is preliminary data.</text>
</comment>
<evidence type="ECO:0000256" key="1">
    <source>
        <dbReference type="ARBA" id="ARBA00001946"/>
    </source>
</evidence>
<dbReference type="PROSITE" id="PS00444">
    <property type="entry name" value="POLYPRENYL_SYNTHASE_2"/>
    <property type="match status" value="1"/>
</dbReference>
<dbReference type="InterPro" id="IPR008949">
    <property type="entry name" value="Isoprenoid_synthase_dom_sf"/>
</dbReference>
<protein>
    <submittedName>
        <fullName evidence="7">Polyprenyl synthetase family protein</fullName>
    </submittedName>
</protein>
<comment type="similarity">
    <text evidence="2 6">Belongs to the FPP/GGPP synthase family.</text>
</comment>
<reference evidence="7 8" key="1">
    <citation type="submission" date="2023-01" db="EMBL/GenBank/DDBJ databases">
        <title>Draft genome sequence of Nocardiopsis sp. RSe5-2 isolated from halophytes.</title>
        <authorList>
            <person name="Duangmal K."/>
            <person name="Chantavorakit T."/>
        </authorList>
    </citation>
    <scope>NUCLEOTIDE SEQUENCE [LARGE SCALE GENOMIC DNA]</scope>
    <source>
        <strain evidence="7 8">RSe5-2</strain>
    </source>
</reference>
<keyword evidence="8" id="KW-1185">Reference proteome</keyword>
<name>A0ABT4UAZ4_9ACTN</name>
<sequence length="359" mass="38284">MTSTPSTPSSPVSYVRPAVDAALWEFVGRRRAELLEIGAELAPAMDALEAMLSGGKRLRPAFCFWGWRGAGGSDAPEAYTAAASLELLQACALVHDDVIDNSDTRRGLPATHRRLAALHAEQGWSGSSEGFGQGAAILIGDLCLAWCDDMYQGSGLPPESLAAGRAAFDAMRTEVMAGQYLDMLEQVRGAESVEASLRVMHYKAAKYTVERPLHLGAALAGRGPELAPVYSAYGLPLGVAFQLRDDVLGVFGDPAQTGKPAGDDLREGKRTLLVAETLERAGEAAAAEFRSRLGDPGLDDEAVSLMRTITEECGALEACERRIDDYVEQATRALESDLIEPEARSALADLIVAATSRKF</sequence>
<dbReference type="EMBL" id="JAQFWQ010000106">
    <property type="protein sequence ID" value="MDA2814142.1"/>
    <property type="molecule type" value="Genomic_DNA"/>
</dbReference>
<dbReference type="RefSeq" id="WP_270689427.1">
    <property type="nucleotide sequence ID" value="NZ_JAQFWQ010000106.1"/>
</dbReference>
<keyword evidence="3 6" id="KW-0808">Transferase</keyword>
<dbReference type="CDD" id="cd00685">
    <property type="entry name" value="Trans_IPPS_HT"/>
    <property type="match status" value="1"/>
</dbReference>
<dbReference type="PROSITE" id="PS00723">
    <property type="entry name" value="POLYPRENYL_SYNTHASE_1"/>
    <property type="match status" value="1"/>
</dbReference>
<dbReference type="Pfam" id="PF00348">
    <property type="entry name" value="polyprenyl_synt"/>
    <property type="match status" value="1"/>
</dbReference>
<comment type="cofactor">
    <cofactor evidence="1">
        <name>Mg(2+)</name>
        <dbReference type="ChEBI" id="CHEBI:18420"/>
    </cofactor>
</comment>
<evidence type="ECO:0000256" key="6">
    <source>
        <dbReference type="RuleBase" id="RU004466"/>
    </source>
</evidence>
<evidence type="ECO:0000256" key="2">
    <source>
        <dbReference type="ARBA" id="ARBA00006706"/>
    </source>
</evidence>
<keyword evidence="4" id="KW-0479">Metal-binding</keyword>
<dbReference type="SFLD" id="SFLDS00005">
    <property type="entry name" value="Isoprenoid_Synthase_Type_I"/>
    <property type="match status" value="1"/>
</dbReference>
<evidence type="ECO:0000256" key="5">
    <source>
        <dbReference type="ARBA" id="ARBA00022842"/>
    </source>
</evidence>
<keyword evidence="5" id="KW-0460">Magnesium</keyword>
<dbReference type="Proteomes" id="UP001527866">
    <property type="component" value="Unassembled WGS sequence"/>
</dbReference>
<evidence type="ECO:0000256" key="4">
    <source>
        <dbReference type="ARBA" id="ARBA00022723"/>
    </source>
</evidence>
<organism evidence="7 8">
    <name type="scientific">Nocardiopsis endophytica</name>
    <dbReference type="NCBI Taxonomy" id="3018445"/>
    <lineage>
        <taxon>Bacteria</taxon>
        <taxon>Bacillati</taxon>
        <taxon>Actinomycetota</taxon>
        <taxon>Actinomycetes</taxon>
        <taxon>Streptosporangiales</taxon>
        <taxon>Nocardiopsidaceae</taxon>
        <taxon>Nocardiopsis</taxon>
    </lineage>
</organism>
<dbReference type="InterPro" id="IPR000092">
    <property type="entry name" value="Polyprenyl_synt"/>
</dbReference>
<evidence type="ECO:0000256" key="3">
    <source>
        <dbReference type="ARBA" id="ARBA00022679"/>
    </source>
</evidence>
<dbReference type="PANTHER" id="PTHR12001:SF85">
    <property type="entry name" value="SHORT CHAIN ISOPRENYL DIPHOSPHATE SYNTHASE"/>
    <property type="match status" value="1"/>
</dbReference>
<gene>
    <name evidence="7" type="ORF">O4J56_26075</name>
</gene>
<dbReference type="Gene3D" id="1.10.600.10">
    <property type="entry name" value="Farnesyl Diphosphate Synthase"/>
    <property type="match status" value="1"/>
</dbReference>
<evidence type="ECO:0000313" key="7">
    <source>
        <dbReference type="EMBL" id="MDA2814142.1"/>
    </source>
</evidence>
<accession>A0ABT4UAZ4</accession>